<keyword evidence="3" id="KW-1185">Reference proteome</keyword>
<dbReference type="InterPro" id="IPR051703">
    <property type="entry name" value="NF-kappa-B_Signaling_Reg"/>
</dbReference>
<dbReference type="EMBL" id="JARBDR010000640">
    <property type="protein sequence ID" value="KAJ8309948.1"/>
    <property type="molecule type" value="Genomic_DNA"/>
</dbReference>
<organism evidence="2 3">
    <name type="scientific">Tegillarca granosa</name>
    <name type="common">Malaysian cockle</name>
    <name type="synonym">Anadara granosa</name>
    <dbReference type="NCBI Taxonomy" id="220873"/>
    <lineage>
        <taxon>Eukaryota</taxon>
        <taxon>Metazoa</taxon>
        <taxon>Spiralia</taxon>
        <taxon>Lophotrochozoa</taxon>
        <taxon>Mollusca</taxon>
        <taxon>Bivalvia</taxon>
        <taxon>Autobranchia</taxon>
        <taxon>Pteriomorphia</taxon>
        <taxon>Arcoida</taxon>
        <taxon>Arcoidea</taxon>
        <taxon>Arcidae</taxon>
        <taxon>Tegillarca</taxon>
    </lineage>
</organism>
<sequence length="203" mass="22661">MVVCKPTTVNRKRRPLMANFNDIRKVHIAEDKLKSLQELDGCPLSYMAQVVNKVDTSPPYGPQFIGSVLSYHVPLMNPVKPPSVDNHPCGNLSFLSDIDVEMPSIVTDNEIHWQNLQFSDSQNQEFVCYATTYGKANKKVAKQIYIKKTGNHALDIGLIINPKLPYLGAIQDGNVCDKGECGILEITCPYSARDKTFKEACED</sequence>
<evidence type="ECO:0000313" key="2">
    <source>
        <dbReference type="EMBL" id="KAJ8309948.1"/>
    </source>
</evidence>
<dbReference type="Gene3D" id="3.90.320.10">
    <property type="match status" value="1"/>
</dbReference>
<accession>A0ABQ9EXR9</accession>
<evidence type="ECO:0000313" key="3">
    <source>
        <dbReference type="Proteomes" id="UP001217089"/>
    </source>
</evidence>
<reference evidence="2 3" key="1">
    <citation type="submission" date="2022-12" db="EMBL/GenBank/DDBJ databases">
        <title>Chromosome-level genome of Tegillarca granosa.</title>
        <authorList>
            <person name="Kim J."/>
        </authorList>
    </citation>
    <scope>NUCLEOTIDE SEQUENCE [LARGE SCALE GENOMIC DNA]</scope>
    <source>
        <strain evidence="2">Teg-2019</strain>
        <tissue evidence="2">Adductor muscle</tissue>
    </source>
</reference>
<evidence type="ECO:0000259" key="1">
    <source>
        <dbReference type="Pfam" id="PF09588"/>
    </source>
</evidence>
<comment type="caution">
    <text evidence="2">The sequence shown here is derived from an EMBL/GenBank/DDBJ whole genome shotgun (WGS) entry which is preliminary data.</text>
</comment>
<dbReference type="InterPro" id="IPR019080">
    <property type="entry name" value="YqaJ_viral_recombinase"/>
</dbReference>
<dbReference type="Pfam" id="PF09588">
    <property type="entry name" value="YqaJ"/>
    <property type="match status" value="1"/>
</dbReference>
<dbReference type="InterPro" id="IPR011335">
    <property type="entry name" value="Restrct_endonuc-II-like"/>
</dbReference>
<dbReference type="SUPFAM" id="SSF52980">
    <property type="entry name" value="Restriction endonuclease-like"/>
    <property type="match status" value="1"/>
</dbReference>
<feature type="domain" description="YqaJ viral recombinase" evidence="1">
    <location>
        <begin position="126"/>
        <end position="193"/>
    </location>
</feature>
<dbReference type="Proteomes" id="UP001217089">
    <property type="component" value="Unassembled WGS sequence"/>
</dbReference>
<name>A0ABQ9EXR9_TEGGR</name>
<protein>
    <recommendedName>
        <fullName evidence="1">YqaJ viral recombinase domain-containing protein</fullName>
    </recommendedName>
</protein>
<dbReference type="PANTHER" id="PTHR46609">
    <property type="entry name" value="EXONUCLEASE, PHAGE-TYPE/RECB, C-TERMINAL DOMAIN-CONTAINING PROTEIN"/>
    <property type="match status" value="1"/>
</dbReference>
<dbReference type="InterPro" id="IPR011604">
    <property type="entry name" value="PDDEXK-like_dom_sf"/>
</dbReference>
<gene>
    <name evidence="2" type="ORF">KUTeg_011813</name>
</gene>
<dbReference type="PANTHER" id="PTHR46609:SF8">
    <property type="entry name" value="YQAJ VIRAL RECOMBINASE DOMAIN-CONTAINING PROTEIN"/>
    <property type="match status" value="1"/>
</dbReference>
<proteinExistence type="predicted"/>